<keyword evidence="1" id="KW-1133">Transmembrane helix</keyword>
<evidence type="ECO:0000313" key="2">
    <source>
        <dbReference type="EMBL" id="XDU64891.1"/>
    </source>
</evidence>
<reference evidence="2" key="1">
    <citation type="submission" date="2024-07" db="EMBL/GenBank/DDBJ databases">
        <authorList>
            <person name="Li X.-J."/>
            <person name="Wang X."/>
        </authorList>
    </citation>
    <scope>NUCLEOTIDE SEQUENCE</scope>
    <source>
        <strain evidence="2">HSP-342</strain>
    </source>
</reference>
<dbReference type="KEGG" id="lmes:AB8B23_01655"/>
<feature type="transmembrane region" description="Helical" evidence="1">
    <location>
        <begin position="6"/>
        <end position="25"/>
    </location>
</feature>
<keyword evidence="1" id="KW-0812">Transmembrane</keyword>
<dbReference type="AlphaFoldDB" id="A0AB39VBZ0"/>
<dbReference type="EMBL" id="CP165646">
    <property type="protein sequence ID" value="XDU64891.1"/>
    <property type="molecule type" value="Genomic_DNA"/>
</dbReference>
<organism evidence="2">
    <name type="scientific">Leptotrichia mesophila</name>
    <dbReference type="NCBI Taxonomy" id="3239303"/>
    <lineage>
        <taxon>Bacteria</taxon>
        <taxon>Fusobacteriati</taxon>
        <taxon>Fusobacteriota</taxon>
        <taxon>Fusobacteriia</taxon>
        <taxon>Fusobacteriales</taxon>
        <taxon>Leptotrichiaceae</taxon>
        <taxon>Leptotrichia</taxon>
    </lineage>
</organism>
<gene>
    <name evidence="2" type="ORF">AB8B23_01655</name>
</gene>
<keyword evidence="1" id="KW-0472">Membrane</keyword>
<evidence type="ECO:0000256" key="1">
    <source>
        <dbReference type="SAM" id="Phobius"/>
    </source>
</evidence>
<sequence length="60" mass="6820">MEIRIVKIILMIVLGMSAISCNFLIVMSGKKYIGEVLNMVEQIMKEQMEVFIVRISNSAN</sequence>
<accession>A0AB39VBZ0</accession>
<dbReference type="PROSITE" id="PS51257">
    <property type="entry name" value="PROKAR_LIPOPROTEIN"/>
    <property type="match status" value="1"/>
</dbReference>
<proteinExistence type="predicted"/>
<dbReference type="RefSeq" id="WP_369713134.1">
    <property type="nucleotide sequence ID" value="NZ_CP165646.1"/>
</dbReference>
<protein>
    <submittedName>
        <fullName evidence="2">Uncharacterized protein</fullName>
    </submittedName>
</protein>
<name>A0AB39VBZ0_9FUSO</name>